<dbReference type="Proteomes" id="UP000000560">
    <property type="component" value="Chromosome VIII"/>
</dbReference>
<dbReference type="AlphaFoldDB" id="Q5AQW9"/>
<gene>
    <name evidence="1" type="ORF">ANIA_09311</name>
</gene>
<proteinExistence type="predicted"/>
<protein>
    <recommendedName>
        <fullName evidence="3">P-loop containing nucleoside triphosphate hydrolase protein</fullName>
    </recommendedName>
</protein>
<organism evidence="1 2">
    <name type="scientific">Emericella nidulans (strain FGSC A4 / ATCC 38163 / CBS 112.46 / NRRL 194 / M139)</name>
    <name type="common">Aspergillus nidulans</name>
    <dbReference type="NCBI Taxonomy" id="227321"/>
    <lineage>
        <taxon>Eukaryota</taxon>
        <taxon>Fungi</taxon>
        <taxon>Dikarya</taxon>
        <taxon>Ascomycota</taxon>
        <taxon>Pezizomycotina</taxon>
        <taxon>Eurotiomycetes</taxon>
        <taxon>Eurotiomycetidae</taxon>
        <taxon>Eurotiales</taxon>
        <taxon>Aspergillaceae</taxon>
        <taxon>Aspergillus</taxon>
        <taxon>Aspergillus subgen. Nidulantes</taxon>
    </lineage>
</organism>
<dbReference type="Gene3D" id="3.40.50.300">
    <property type="entry name" value="P-loop containing nucleotide triphosphate hydrolases"/>
    <property type="match status" value="1"/>
</dbReference>
<dbReference type="InterPro" id="IPR027417">
    <property type="entry name" value="P-loop_NTPase"/>
</dbReference>
<accession>C8VQR4</accession>
<dbReference type="InterPro" id="IPR040632">
    <property type="entry name" value="Sulfotransfer_4"/>
</dbReference>
<sequence length="258" mass="29357">MGQTASVPKPGTQIQVIGAGLPRTGTTSFSAALAILLDSPVYHINTQITAGHPTEIKAWIHILHAWVNGDRTAVLSLLRSRLTGYAAVTDTPGCQLIPELLDLYPHAKVICTVRDPEAWERSMMQAHGMTVFWFLRILLLPQPGMRHFVDFTWLVRRLWSGRYADGRRLNSVKNVRETLPTRETYARHLAWLRDVVPADRLVMFDVREGWGPLCEVLGKELPPSDVPFPHENDSARIERTARYHIRRALLEYKRPMHC</sequence>
<evidence type="ECO:0000313" key="2">
    <source>
        <dbReference type="Proteomes" id="UP000000560"/>
    </source>
</evidence>
<reference evidence="2" key="2">
    <citation type="journal article" date="2009" name="Fungal Genet. Biol.">
        <title>The 2008 update of the Aspergillus nidulans genome annotation: a community effort.</title>
        <authorList>
            <person name="Wortman J.R."/>
            <person name="Gilsenan J.M."/>
            <person name="Joardar V."/>
            <person name="Deegan J."/>
            <person name="Clutterbuck J."/>
            <person name="Andersen M.R."/>
            <person name="Archer D."/>
            <person name="Bencina M."/>
            <person name="Braus G."/>
            <person name="Coutinho P."/>
            <person name="von Dohren H."/>
            <person name="Doonan J."/>
            <person name="Driessen A.J."/>
            <person name="Durek P."/>
            <person name="Espeso E."/>
            <person name="Fekete E."/>
            <person name="Flipphi M."/>
            <person name="Estrada C.G."/>
            <person name="Geysens S."/>
            <person name="Goldman G."/>
            <person name="de Groot P.W."/>
            <person name="Hansen K."/>
            <person name="Harris S.D."/>
            <person name="Heinekamp T."/>
            <person name="Helmstaedt K."/>
            <person name="Henrissat B."/>
            <person name="Hofmann G."/>
            <person name="Homan T."/>
            <person name="Horio T."/>
            <person name="Horiuchi H."/>
            <person name="James S."/>
            <person name="Jones M."/>
            <person name="Karaffa L."/>
            <person name="Karanyi Z."/>
            <person name="Kato M."/>
            <person name="Keller N."/>
            <person name="Kelly D.E."/>
            <person name="Kiel J.A."/>
            <person name="Kim J.M."/>
            <person name="van der Klei I.J."/>
            <person name="Klis F.M."/>
            <person name="Kovalchuk A."/>
            <person name="Krasevec N."/>
            <person name="Kubicek C.P."/>
            <person name="Liu B."/>
            <person name="Maccabe A."/>
            <person name="Meyer V."/>
            <person name="Mirabito P."/>
            <person name="Miskei M."/>
            <person name="Mos M."/>
            <person name="Mullins J."/>
            <person name="Nelson D.R."/>
            <person name="Nielsen J."/>
            <person name="Oakley B.R."/>
            <person name="Osmani S.A."/>
            <person name="Pakula T."/>
            <person name="Paszewski A."/>
            <person name="Paulsen I."/>
            <person name="Pilsyk S."/>
            <person name="Pocsi I."/>
            <person name="Punt P.J."/>
            <person name="Ram A.F."/>
            <person name="Ren Q."/>
            <person name="Robellet X."/>
            <person name="Robson G."/>
            <person name="Seiboth B."/>
            <person name="van Solingen P."/>
            <person name="Specht T."/>
            <person name="Sun J."/>
            <person name="Taheri-Talesh N."/>
            <person name="Takeshita N."/>
            <person name="Ussery D."/>
            <person name="vanKuyk P.A."/>
            <person name="Visser H."/>
            <person name="van de Vondervoort P.J."/>
            <person name="de Vries R.P."/>
            <person name="Walton J."/>
            <person name="Xiang X."/>
            <person name="Xiong Y."/>
            <person name="Zeng A.P."/>
            <person name="Brandt B.W."/>
            <person name="Cornell M.J."/>
            <person name="van den Hondel C.A."/>
            <person name="Visser J."/>
            <person name="Oliver S.G."/>
            <person name="Turner G."/>
        </authorList>
    </citation>
    <scope>GENOME REANNOTATION</scope>
    <source>
        <strain evidence="2">FGSC A4 / ATCC 38163 / CBS 112.46 / NRRL 194 / M139</strain>
    </source>
</reference>
<dbReference type="eggNOG" id="ENOG502RY15">
    <property type="taxonomic scope" value="Eukaryota"/>
</dbReference>
<dbReference type="KEGG" id="ani:ANIA_09311"/>
<reference evidence="2" key="1">
    <citation type="journal article" date="2005" name="Nature">
        <title>Sequencing of Aspergillus nidulans and comparative analysis with A. fumigatus and A. oryzae.</title>
        <authorList>
            <person name="Galagan J.E."/>
            <person name="Calvo S.E."/>
            <person name="Cuomo C."/>
            <person name="Ma L.J."/>
            <person name="Wortman J.R."/>
            <person name="Batzoglou S."/>
            <person name="Lee S.I."/>
            <person name="Basturkmen M."/>
            <person name="Spevak C.C."/>
            <person name="Clutterbuck J."/>
            <person name="Kapitonov V."/>
            <person name="Jurka J."/>
            <person name="Scazzocchio C."/>
            <person name="Farman M."/>
            <person name="Butler J."/>
            <person name="Purcell S."/>
            <person name="Harris S."/>
            <person name="Braus G.H."/>
            <person name="Draht O."/>
            <person name="Busch S."/>
            <person name="D'Enfert C."/>
            <person name="Bouchier C."/>
            <person name="Goldman G.H."/>
            <person name="Bell-Pedersen D."/>
            <person name="Griffiths-Jones S."/>
            <person name="Doonan J.H."/>
            <person name="Yu J."/>
            <person name="Vienken K."/>
            <person name="Pain A."/>
            <person name="Freitag M."/>
            <person name="Selker E.U."/>
            <person name="Archer D.B."/>
            <person name="Penalva M.A."/>
            <person name="Oakley B.R."/>
            <person name="Momany M."/>
            <person name="Tanaka T."/>
            <person name="Kumagai T."/>
            <person name="Asai K."/>
            <person name="Machida M."/>
            <person name="Nierman W.C."/>
            <person name="Denning D.W."/>
            <person name="Caddick M."/>
            <person name="Hynes M."/>
            <person name="Paoletti M."/>
            <person name="Fischer R."/>
            <person name="Miller B."/>
            <person name="Dyer P."/>
            <person name="Sachs M.S."/>
            <person name="Osmani S.A."/>
            <person name="Birren B.W."/>
        </authorList>
    </citation>
    <scope>NUCLEOTIDE SEQUENCE [LARGE SCALE GENOMIC DNA]</scope>
    <source>
        <strain evidence="2">FGSC A4 / ATCC 38163 / CBS 112.46 / NRRL 194 / M139</strain>
    </source>
</reference>
<evidence type="ECO:0008006" key="3">
    <source>
        <dbReference type="Google" id="ProtNLM"/>
    </source>
</evidence>
<dbReference type="GeneID" id="2867818"/>
<dbReference type="InParanoid" id="Q5AQW9"/>
<dbReference type="PANTHER" id="PTHR36978:SF3">
    <property type="entry name" value="P-LOOP CONTAINING NUCLEOSIDE TRIPHOSPHATE HYDROLASE PROTEIN"/>
    <property type="match status" value="1"/>
</dbReference>
<dbReference type="OMA" id="KSWIHIL"/>
<dbReference type="EMBL" id="BN001308">
    <property type="protein sequence ID" value="CBF87380.1"/>
    <property type="molecule type" value="Genomic_DNA"/>
</dbReference>
<dbReference type="HOGENOM" id="CLU_061199_2_1_1"/>
<name>Q5AQW9_EMENI</name>
<dbReference type="OrthoDB" id="408152at2759"/>
<dbReference type="SUPFAM" id="SSF52540">
    <property type="entry name" value="P-loop containing nucleoside triphosphate hydrolases"/>
    <property type="match status" value="1"/>
</dbReference>
<evidence type="ECO:0000313" key="1">
    <source>
        <dbReference type="EMBL" id="CBF87380.1"/>
    </source>
</evidence>
<dbReference type="Pfam" id="PF17784">
    <property type="entry name" value="Sulfotransfer_4"/>
    <property type="match status" value="1"/>
</dbReference>
<dbReference type="RefSeq" id="XP_682580.1">
    <property type="nucleotide sequence ID" value="XM_677488.1"/>
</dbReference>
<keyword evidence="2" id="KW-1185">Reference proteome</keyword>
<dbReference type="PANTHER" id="PTHR36978">
    <property type="entry name" value="P-LOOP CONTAINING NUCLEOTIDE TRIPHOSPHATE HYDROLASE"/>
    <property type="match status" value="1"/>
</dbReference>
<accession>Q5AQW9</accession>